<sequence>MNRFASITASITAFFLLASGAEVYALECAKPVPRPFKVFNGLFFDGQPDFGAYGMQPIHIIDRQIWAPGVARFGPPDQAMVNRYVEGLPDDGAPIVLDFEDYDLAKGDAQAGHGLTKLQAILDAFRATGTKREVGFYGYVPLVDYWRTVTPMDSEKYREWQKQNDRAAPLAEDVDALFPSIYTYYPDETRWVTNATAQICEARRLSSKPVYVFLWPHYHNEGNLRPPRPIPGPYWKRQLETAYRLADGVIIWGGWNEAAGTKAKWNSDEQWWQETVQFLKRIDAQ</sequence>
<comment type="caution">
    <text evidence="2">The sequence shown here is derived from an EMBL/GenBank/DDBJ whole genome shotgun (WGS) entry which is preliminary data.</text>
</comment>
<keyword evidence="1" id="KW-0732">Signal</keyword>
<evidence type="ECO:0000313" key="3">
    <source>
        <dbReference type="Proteomes" id="UP000535078"/>
    </source>
</evidence>
<dbReference type="SUPFAM" id="SSF51445">
    <property type="entry name" value="(Trans)glycosidases"/>
    <property type="match status" value="1"/>
</dbReference>
<dbReference type="Proteomes" id="UP000535078">
    <property type="component" value="Unassembled WGS sequence"/>
</dbReference>
<protein>
    <recommendedName>
        <fullName evidence="4">Hyaluronidase</fullName>
    </recommendedName>
</protein>
<accession>A0A7X5XRG2</accession>
<organism evidence="2 3">
    <name type="scientific">Sphingopyxis italica</name>
    <dbReference type="NCBI Taxonomy" id="1129133"/>
    <lineage>
        <taxon>Bacteria</taxon>
        <taxon>Pseudomonadati</taxon>
        <taxon>Pseudomonadota</taxon>
        <taxon>Alphaproteobacteria</taxon>
        <taxon>Sphingomonadales</taxon>
        <taxon>Sphingomonadaceae</taxon>
        <taxon>Sphingopyxis</taxon>
    </lineage>
</organism>
<dbReference type="InterPro" id="IPR013785">
    <property type="entry name" value="Aldolase_TIM"/>
</dbReference>
<feature type="signal peptide" evidence="1">
    <location>
        <begin position="1"/>
        <end position="25"/>
    </location>
</feature>
<reference evidence="2 3" key="1">
    <citation type="submission" date="2020-03" db="EMBL/GenBank/DDBJ databases">
        <title>Genomic Encyclopedia of Type Strains, Phase IV (KMG-IV): sequencing the most valuable type-strain genomes for metagenomic binning, comparative biology and taxonomic classification.</title>
        <authorList>
            <person name="Goeker M."/>
        </authorList>
    </citation>
    <scope>NUCLEOTIDE SEQUENCE [LARGE SCALE GENOMIC DNA]</scope>
    <source>
        <strain evidence="2 3">DSM 25229</strain>
    </source>
</reference>
<gene>
    <name evidence="2" type="ORF">GGR90_002085</name>
</gene>
<keyword evidence="3" id="KW-1185">Reference proteome</keyword>
<evidence type="ECO:0000313" key="2">
    <source>
        <dbReference type="EMBL" id="NJB89910.1"/>
    </source>
</evidence>
<dbReference type="InterPro" id="IPR017853">
    <property type="entry name" value="GH"/>
</dbReference>
<feature type="chain" id="PRO_5031407684" description="Hyaluronidase" evidence="1">
    <location>
        <begin position="26"/>
        <end position="285"/>
    </location>
</feature>
<evidence type="ECO:0000256" key="1">
    <source>
        <dbReference type="SAM" id="SignalP"/>
    </source>
</evidence>
<dbReference type="EMBL" id="JAATIT010000002">
    <property type="protein sequence ID" value="NJB89910.1"/>
    <property type="molecule type" value="Genomic_DNA"/>
</dbReference>
<evidence type="ECO:0008006" key="4">
    <source>
        <dbReference type="Google" id="ProtNLM"/>
    </source>
</evidence>
<dbReference type="AlphaFoldDB" id="A0A7X5XRG2"/>
<proteinExistence type="predicted"/>
<name>A0A7X5XRG2_9SPHN</name>
<dbReference type="Gene3D" id="3.20.20.70">
    <property type="entry name" value="Aldolase class I"/>
    <property type="match status" value="1"/>
</dbReference>
<dbReference type="RefSeq" id="WP_167921361.1">
    <property type="nucleotide sequence ID" value="NZ_JAATIT010000002.1"/>
</dbReference>